<dbReference type="PANTHER" id="PTHR30146:SF109">
    <property type="entry name" value="HTH-TYPE TRANSCRIPTIONAL REGULATOR GALS"/>
    <property type="match status" value="1"/>
</dbReference>
<dbReference type="SUPFAM" id="SSF53822">
    <property type="entry name" value="Periplasmic binding protein-like I"/>
    <property type="match status" value="1"/>
</dbReference>
<accession>A0ABQ5RBA0</accession>
<reference evidence="5" key="1">
    <citation type="submission" date="2022-12" db="EMBL/GenBank/DDBJ databases">
        <title>New Phytohabitans aurantiacus sp. RD004123 nov., an actinomycete isolated from soil.</title>
        <authorList>
            <person name="Triningsih D.W."/>
            <person name="Harunari E."/>
            <person name="Igarashi Y."/>
        </authorList>
    </citation>
    <scope>NUCLEOTIDE SEQUENCE</scope>
    <source>
        <strain evidence="5">RD004123</strain>
    </source>
</reference>
<dbReference type="CDD" id="cd01392">
    <property type="entry name" value="HTH_LacI"/>
    <property type="match status" value="1"/>
</dbReference>
<evidence type="ECO:0000256" key="3">
    <source>
        <dbReference type="ARBA" id="ARBA00023163"/>
    </source>
</evidence>
<sequence length="326" mass="34300">MIDVAALAGVSHQTVSRVLNGHHGVRPETRARVLAAMEALAYRPNLAARTLVTGRSRVIGVVTLGCQLFGPMSILSGVERAARTVNYSVRVATCRGASRSELRAAVERLVSQGVDGVIVLTPLHVDDLAGLAMELPLVVVGALPKAGVPVVAGDQADGARLATEHLLGLGHRTVWHVAGPDGWFESALRIEGWRAALAAACAPEPHLLAGDWSACGGYQAGLRLAHEPGVTAVLAANDQTALGVLRAFAEHGRRVPHDVSIVGFDDTPESAYFNPPLTTVRQDYEELGRRALVRLRESIGGGSPTAERIVLTPTLVVRSSTALPPP</sequence>
<dbReference type="Gene3D" id="1.10.260.40">
    <property type="entry name" value="lambda repressor-like DNA-binding domains"/>
    <property type="match status" value="1"/>
</dbReference>
<protein>
    <submittedName>
        <fullName evidence="5">LacI family transcriptional regulator</fullName>
    </submittedName>
</protein>
<feature type="domain" description="HTH lacI-type" evidence="4">
    <location>
        <begin position="1"/>
        <end position="53"/>
    </location>
</feature>
<keyword evidence="1" id="KW-0805">Transcription regulation</keyword>
<dbReference type="Pfam" id="PF13377">
    <property type="entry name" value="Peripla_BP_3"/>
    <property type="match status" value="1"/>
</dbReference>
<dbReference type="SUPFAM" id="SSF47413">
    <property type="entry name" value="lambda repressor-like DNA-binding domains"/>
    <property type="match status" value="1"/>
</dbReference>
<evidence type="ECO:0000313" key="5">
    <source>
        <dbReference type="EMBL" id="GLI03848.1"/>
    </source>
</evidence>
<evidence type="ECO:0000256" key="1">
    <source>
        <dbReference type="ARBA" id="ARBA00023015"/>
    </source>
</evidence>
<keyword evidence="3" id="KW-0804">Transcription</keyword>
<proteinExistence type="predicted"/>
<organism evidence="5 6">
    <name type="scientific">Phytohabitans aurantiacus</name>
    <dbReference type="NCBI Taxonomy" id="3016789"/>
    <lineage>
        <taxon>Bacteria</taxon>
        <taxon>Bacillati</taxon>
        <taxon>Actinomycetota</taxon>
        <taxon>Actinomycetes</taxon>
        <taxon>Micromonosporales</taxon>
        <taxon>Micromonosporaceae</taxon>
    </lineage>
</organism>
<dbReference type="CDD" id="cd01574">
    <property type="entry name" value="PBP1_LacI"/>
    <property type="match status" value="1"/>
</dbReference>
<dbReference type="InterPro" id="IPR028082">
    <property type="entry name" value="Peripla_BP_I"/>
</dbReference>
<dbReference type="Gene3D" id="3.40.50.2300">
    <property type="match status" value="2"/>
</dbReference>
<dbReference type="Pfam" id="PF00356">
    <property type="entry name" value="LacI"/>
    <property type="match status" value="1"/>
</dbReference>
<keyword evidence="2" id="KW-0238">DNA-binding</keyword>
<keyword evidence="6" id="KW-1185">Reference proteome</keyword>
<evidence type="ECO:0000259" key="4">
    <source>
        <dbReference type="PROSITE" id="PS50932"/>
    </source>
</evidence>
<dbReference type="EMBL" id="BSDI01000105">
    <property type="protein sequence ID" value="GLI03848.1"/>
    <property type="molecule type" value="Genomic_DNA"/>
</dbReference>
<gene>
    <name evidence="5" type="ORF">Pa4123_91280</name>
</gene>
<evidence type="ECO:0000313" key="6">
    <source>
        <dbReference type="Proteomes" id="UP001144280"/>
    </source>
</evidence>
<name>A0ABQ5RBA0_9ACTN</name>
<dbReference type="PANTHER" id="PTHR30146">
    <property type="entry name" value="LACI-RELATED TRANSCRIPTIONAL REPRESSOR"/>
    <property type="match status" value="1"/>
</dbReference>
<comment type="caution">
    <text evidence="5">The sequence shown here is derived from an EMBL/GenBank/DDBJ whole genome shotgun (WGS) entry which is preliminary data.</text>
</comment>
<dbReference type="PROSITE" id="PS00356">
    <property type="entry name" value="HTH_LACI_1"/>
    <property type="match status" value="1"/>
</dbReference>
<dbReference type="InterPro" id="IPR000843">
    <property type="entry name" value="HTH_LacI"/>
</dbReference>
<dbReference type="InterPro" id="IPR046335">
    <property type="entry name" value="LacI/GalR-like_sensor"/>
</dbReference>
<dbReference type="PROSITE" id="PS50932">
    <property type="entry name" value="HTH_LACI_2"/>
    <property type="match status" value="1"/>
</dbReference>
<dbReference type="InterPro" id="IPR010982">
    <property type="entry name" value="Lambda_DNA-bd_dom_sf"/>
</dbReference>
<dbReference type="SMART" id="SM00354">
    <property type="entry name" value="HTH_LACI"/>
    <property type="match status" value="1"/>
</dbReference>
<dbReference type="Proteomes" id="UP001144280">
    <property type="component" value="Unassembled WGS sequence"/>
</dbReference>
<evidence type="ECO:0000256" key="2">
    <source>
        <dbReference type="ARBA" id="ARBA00023125"/>
    </source>
</evidence>